<feature type="compositionally biased region" description="Basic residues" evidence="1">
    <location>
        <begin position="36"/>
        <end position="45"/>
    </location>
</feature>
<feature type="region of interest" description="Disordered" evidence="1">
    <location>
        <begin position="32"/>
        <end position="51"/>
    </location>
</feature>
<sequence length="90" mass="10130">MSEHFEEYIRTNFPGIPEETLQTYMRGRTLMSERPKSKKYNPRYRKAGEECPTQDMSARSVVWHIATAITLGTLGVLAVAAAAYFITGGE</sequence>
<keyword evidence="2" id="KW-1133">Transmembrane helix</keyword>
<evidence type="ECO:0000256" key="2">
    <source>
        <dbReference type="SAM" id="Phobius"/>
    </source>
</evidence>
<accession>A0A0F9SUE9</accession>
<proteinExistence type="predicted"/>
<organism evidence="3">
    <name type="scientific">marine sediment metagenome</name>
    <dbReference type="NCBI Taxonomy" id="412755"/>
    <lineage>
        <taxon>unclassified sequences</taxon>
        <taxon>metagenomes</taxon>
        <taxon>ecological metagenomes</taxon>
    </lineage>
</organism>
<name>A0A0F9SUE9_9ZZZZ</name>
<keyword evidence="2" id="KW-0472">Membrane</keyword>
<protein>
    <submittedName>
        <fullName evidence="3">Uncharacterized protein</fullName>
    </submittedName>
</protein>
<feature type="transmembrane region" description="Helical" evidence="2">
    <location>
        <begin position="61"/>
        <end position="86"/>
    </location>
</feature>
<dbReference type="EMBL" id="LAZR01002229">
    <property type="protein sequence ID" value="KKN32778.1"/>
    <property type="molecule type" value="Genomic_DNA"/>
</dbReference>
<reference evidence="3" key="1">
    <citation type="journal article" date="2015" name="Nature">
        <title>Complex archaea that bridge the gap between prokaryotes and eukaryotes.</title>
        <authorList>
            <person name="Spang A."/>
            <person name="Saw J.H."/>
            <person name="Jorgensen S.L."/>
            <person name="Zaremba-Niedzwiedzka K."/>
            <person name="Martijn J."/>
            <person name="Lind A.E."/>
            <person name="van Eijk R."/>
            <person name="Schleper C."/>
            <person name="Guy L."/>
            <person name="Ettema T.J."/>
        </authorList>
    </citation>
    <scope>NUCLEOTIDE SEQUENCE</scope>
</reference>
<gene>
    <name evidence="3" type="ORF">LCGC14_0810470</name>
</gene>
<keyword evidence="2" id="KW-0812">Transmembrane</keyword>
<evidence type="ECO:0000313" key="3">
    <source>
        <dbReference type="EMBL" id="KKN32778.1"/>
    </source>
</evidence>
<evidence type="ECO:0000256" key="1">
    <source>
        <dbReference type="SAM" id="MobiDB-lite"/>
    </source>
</evidence>
<comment type="caution">
    <text evidence="3">The sequence shown here is derived from an EMBL/GenBank/DDBJ whole genome shotgun (WGS) entry which is preliminary data.</text>
</comment>
<dbReference type="AlphaFoldDB" id="A0A0F9SUE9"/>